<evidence type="ECO:0000313" key="2">
    <source>
        <dbReference type="Proteomes" id="UP000400981"/>
    </source>
</evidence>
<sequence>MSDVTQTHEEKETLSVDVMLPGHEPRTTTALFTCTRKTLIEREGGRCFVCGGTEQDTGHPLEAHHSPIERSTANLIDWSRFAEDCRAGVWGARAQEFDWDGFLKGAQQMTVAGETVLHPDVTYLVPADPYLFIDDMTVNGMLLCKDHHIGKDEGIHAMPFPLWVAQKYAIEGYRFTPTEIIHHHEKETTK</sequence>
<gene>
    <name evidence="1" type="ORF">PEP31012_03624</name>
</gene>
<keyword evidence="2" id="KW-1185">Reference proteome</keyword>
<dbReference type="OrthoDB" id="8967912at2"/>
<dbReference type="AlphaFoldDB" id="A0A5E4X1B7"/>
<proteinExistence type="predicted"/>
<evidence type="ECO:0000313" key="1">
    <source>
        <dbReference type="EMBL" id="VVE30086.1"/>
    </source>
</evidence>
<dbReference type="Proteomes" id="UP000400981">
    <property type="component" value="Unassembled WGS sequence"/>
</dbReference>
<organism evidence="1 2">
    <name type="scientific">Pandoraea eparura</name>
    <dbReference type="NCBI Taxonomy" id="2508291"/>
    <lineage>
        <taxon>Bacteria</taxon>
        <taxon>Pseudomonadati</taxon>
        <taxon>Pseudomonadota</taxon>
        <taxon>Betaproteobacteria</taxon>
        <taxon>Burkholderiales</taxon>
        <taxon>Burkholderiaceae</taxon>
        <taxon>Pandoraea</taxon>
    </lineage>
</organism>
<dbReference type="RefSeq" id="WP_150590696.1">
    <property type="nucleotide sequence ID" value="NZ_CABPSH010000010.1"/>
</dbReference>
<dbReference type="EMBL" id="CABPSH010000010">
    <property type="protein sequence ID" value="VVE30086.1"/>
    <property type="molecule type" value="Genomic_DNA"/>
</dbReference>
<protein>
    <submittedName>
        <fullName evidence="1">Uncharacterized protein</fullName>
    </submittedName>
</protein>
<reference evidence="1 2" key="1">
    <citation type="submission" date="2019-08" db="EMBL/GenBank/DDBJ databases">
        <authorList>
            <person name="Peeters C."/>
        </authorList>
    </citation>
    <scope>NUCLEOTIDE SEQUENCE [LARGE SCALE GENOMIC DNA]</scope>
    <source>
        <strain evidence="1 2">LMG 31012</strain>
    </source>
</reference>
<name>A0A5E4X1B7_9BURK</name>
<accession>A0A5E4X1B7</accession>